<dbReference type="PANTHER" id="PTHR33067">
    <property type="entry name" value="RNA-DIRECTED DNA POLYMERASE-RELATED"/>
    <property type="match status" value="1"/>
</dbReference>
<dbReference type="EMBL" id="BQNB010019053">
    <property type="protein sequence ID" value="GJT81106.1"/>
    <property type="molecule type" value="Genomic_DNA"/>
</dbReference>
<dbReference type="InterPro" id="IPR021109">
    <property type="entry name" value="Peptidase_aspartic_dom_sf"/>
</dbReference>
<reference evidence="1" key="1">
    <citation type="journal article" date="2022" name="Int. J. Mol. Sci.">
        <title>Draft Genome of Tanacetum Coccineum: Genomic Comparison of Closely Related Tanacetum-Family Plants.</title>
        <authorList>
            <person name="Yamashiro T."/>
            <person name="Shiraishi A."/>
            <person name="Nakayama K."/>
            <person name="Satake H."/>
        </authorList>
    </citation>
    <scope>NUCLEOTIDE SEQUENCE</scope>
</reference>
<proteinExistence type="predicted"/>
<gene>
    <name evidence="1" type="ORF">Tco_1055448</name>
</gene>
<dbReference type="Proteomes" id="UP001151760">
    <property type="component" value="Unassembled WGS sequence"/>
</dbReference>
<dbReference type="Gene3D" id="2.40.70.10">
    <property type="entry name" value="Acid Proteases"/>
    <property type="match status" value="1"/>
</dbReference>
<keyword evidence="2" id="KW-1185">Reference proteome</keyword>
<name>A0ABQ5GZQ1_9ASTR</name>
<protein>
    <submittedName>
        <fullName evidence="1">Zinc finger, CCHC-type containing protein</fullName>
    </submittedName>
</protein>
<sequence>MGDANPIRTHSKPSHKGYRNTIELHVGNNVVPLRSDTISMDSFQGLTIKSPLSWHRSLASNPDFFYHVSFHLKCEIKRATGRKIRNKNPDESWEIIENLALYDHGGWNDAKEFVKPVKAISTPQPTLKTPDRRILELGDYINFLLNGSRPTPRLSSTHVPQAYAEAVYSNPHPRNQNEPPKQSPFTFHECTSANPQPQVLGTTFEARVRDYMAAHTKRFENAIFKQKEEESNDKDGIAANGDINETNTEMPVKEADKENKVEGYYLKHTINEKLIKGLVDNNRFNDSLSRVRVGKVKGKTYNVLPKGPIYEAILIKKITRKEDIEGNFKIPCNIRRLKNMNALVDQGFDMNVMPVSTYMKLTDQRPAKMDIRLSLASHSYIYPLGIAEYVLVEVAKHVYPVDFVILDIKENEKRPFILGTSFLTTAKAVIKFDKGTITLRSGKSKISFHRIPESIRKDEKGIKNDIEPIAPTMTVNRLVLEWEEKIKLHQEKEMEFDRWRNKNVKNERPAPVKIKDGMDDDGEVK</sequence>
<reference evidence="1" key="2">
    <citation type="submission" date="2022-01" db="EMBL/GenBank/DDBJ databases">
        <authorList>
            <person name="Yamashiro T."/>
            <person name="Shiraishi A."/>
            <person name="Satake H."/>
            <person name="Nakayama K."/>
        </authorList>
    </citation>
    <scope>NUCLEOTIDE SEQUENCE</scope>
</reference>
<evidence type="ECO:0000313" key="2">
    <source>
        <dbReference type="Proteomes" id="UP001151760"/>
    </source>
</evidence>
<organism evidence="1 2">
    <name type="scientific">Tanacetum coccineum</name>
    <dbReference type="NCBI Taxonomy" id="301880"/>
    <lineage>
        <taxon>Eukaryota</taxon>
        <taxon>Viridiplantae</taxon>
        <taxon>Streptophyta</taxon>
        <taxon>Embryophyta</taxon>
        <taxon>Tracheophyta</taxon>
        <taxon>Spermatophyta</taxon>
        <taxon>Magnoliopsida</taxon>
        <taxon>eudicotyledons</taxon>
        <taxon>Gunneridae</taxon>
        <taxon>Pentapetalae</taxon>
        <taxon>asterids</taxon>
        <taxon>campanulids</taxon>
        <taxon>Asterales</taxon>
        <taxon>Asteraceae</taxon>
        <taxon>Asteroideae</taxon>
        <taxon>Anthemideae</taxon>
        <taxon>Anthemidinae</taxon>
        <taxon>Tanacetum</taxon>
    </lineage>
</organism>
<dbReference type="PANTHER" id="PTHR33067:SF9">
    <property type="entry name" value="RNA-DIRECTED DNA POLYMERASE"/>
    <property type="match status" value="1"/>
</dbReference>
<dbReference type="CDD" id="cd00303">
    <property type="entry name" value="retropepsin_like"/>
    <property type="match status" value="1"/>
</dbReference>
<comment type="caution">
    <text evidence="1">The sequence shown here is derived from an EMBL/GenBank/DDBJ whole genome shotgun (WGS) entry which is preliminary data.</text>
</comment>
<accession>A0ABQ5GZQ1</accession>
<evidence type="ECO:0000313" key="1">
    <source>
        <dbReference type="EMBL" id="GJT81106.1"/>
    </source>
</evidence>